<accession>A0ABR2AH12</accession>
<dbReference type="PANTHER" id="PTHR43180:SF49">
    <property type="entry name" value="MOMILACTONE A SYNTHASE-LIKE"/>
    <property type="match status" value="1"/>
</dbReference>
<dbReference type="EMBL" id="JBBPBN010000247">
    <property type="protein sequence ID" value="KAK8492489.1"/>
    <property type="molecule type" value="Genomic_DNA"/>
</dbReference>
<dbReference type="Gene3D" id="3.40.50.720">
    <property type="entry name" value="NAD(P)-binding Rossmann-like Domain"/>
    <property type="match status" value="1"/>
</dbReference>
<proteinExistence type="predicted"/>
<protein>
    <submittedName>
        <fullName evidence="1">Uncharacterized protein</fullName>
    </submittedName>
</protein>
<comment type="caution">
    <text evidence="1">The sequence shown here is derived from an EMBL/GenBank/DDBJ whole genome shotgun (WGS) entry which is preliminary data.</text>
</comment>
<reference evidence="1 2" key="1">
    <citation type="journal article" date="2024" name="G3 (Bethesda)">
        <title>Genome assembly of Hibiscus sabdariffa L. provides insights into metabolisms of medicinal natural products.</title>
        <authorList>
            <person name="Kim T."/>
        </authorList>
    </citation>
    <scope>NUCLEOTIDE SEQUENCE [LARGE SCALE GENOMIC DNA]</scope>
    <source>
        <strain evidence="1">TK-2024</strain>
        <tissue evidence="1">Old leaves</tissue>
    </source>
</reference>
<evidence type="ECO:0000313" key="2">
    <source>
        <dbReference type="Proteomes" id="UP001396334"/>
    </source>
</evidence>
<dbReference type="Proteomes" id="UP001396334">
    <property type="component" value="Unassembled WGS sequence"/>
</dbReference>
<keyword evidence="2" id="KW-1185">Reference proteome</keyword>
<gene>
    <name evidence="1" type="ORF">V6N11_021155</name>
</gene>
<dbReference type="PANTHER" id="PTHR43180">
    <property type="entry name" value="3-OXOACYL-(ACYL-CARRIER-PROTEIN) REDUCTASE (AFU_ORTHOLOGUE AFUA_6G11210)"/>
    <property type="match status" value="1"/>
</dbReference>
<sequence>MFQKTLGVFDKKKGEEMIAVSTVLKETLLEPEDFANAALYLASDEAKYVSGVNLAIDGGYSLSNPSFKMGLSILSEQN</sequence>
<dbReference type="Pfam" id="PF13561">
    <property type="entry name" value="adh_short_C2"/>
    <property type="match status" value="1"/>
</dbReference>
<dbReference type="SUPFAM" id="SSF51735">
    <property type="entry name" value="NAD(P)-binding Rossmann-fold domains"/>
    <property type="match status" value="1"/>
</dbReference>
<name>A0ABR2AH12_9ROSI</name>
<evidence type="ECO:0000313" key="1">
    <source>
        <dbReference type="EMBL" id="KAK8492489.1"/>
    </source>
</evidence>
<dbReference type="InterPro" id="IPR036291">
    <property type="entry name" value="NAD(P)-bd_dom_sf"/>
</dbReference>
<dbReference type="InterPro" id="IPR002347">
    <property type="entry name" value="SDR_fam"/>
</dbReference>
<organism evidence="1 2">
    <name type="scientific">Hibiscus sabdariffa</name>
    <name type="common">roselle</name>
    <dbReference type="NCBI Taxonomy" id="183260"/>
    <lineage>
        <taxon>Eukaryota</taxon>
        <taxon>Viridiplantae</taxon>
        <taxon>Streptophyta</taxon>
        <taxon>Embryophyta</taxon>
        <taxon>Tracheophyta</taxon>
        <taxon>Spermatophyta</taxon>
        <taxon>Magnoliopsida</taxon>
        <taxon>eudicotyledons</taxon>
        <taxon>Gunneridae</taxon>
        <taxon>Pentapetalae</taxon>
        <taxon>rosids</taxon>
        <taxon>malvids</taxon>
        <taxon>Malvales</taxon>
        <taxon>Malvaceae</taxon>
        <taxon>Malvoideae</taxon>
        <taxon>Hibiscus</taxon>
    </lineage>
</organism>